<accession>A0A9W9KV58</accession>
<proteinExistence type="predicted"/>
<dbReference type="InterPro" id="IPR052971">
    <property type="entry name" value="TRP_calcium_channel"/>
</dbReference>
<dbReference type="GeneID" id="81410211"/>
<dbReference type="Pfam" id="PF23317">
    <property type="entry name" value="YVC1_C"/>
    <property type="match status" value="2"/>
</dbReference>
<feature type="transmembrane region" description="Helical" evidence="1">
    <location>
        <begin position="409"/>
        <end position="431"/>
    </location>
</feature>
<sequence>MGSDSDIDHGEIPIIETKEPLFDVLPKLFNFISMAVGDMACYTFDQMLNGSQGHHLRQLVHALAKDSHNPFIIVALMILRWEFTTATEDDWGLNESRGAACEFVAWQFLCHLNQRETIEFLLEELPAPQSNSSDTFGAEVVNCDLTCSQDVMGRARDVNTPLLPNPSSPVFRLYGSTRNTDTQLSGISQRTHQYEDAYDTQRYSQFFGLNALEIATIAHAKRFLSQRVVQRVVDGIWKGEIVFWDSLTVNSTKKPHLFNTRTADPYSRLRVPLYRKIFEAAFFVSFLCLYYAVLVERKGEAIGIFEAVMYVWIVAFAYDELSGIIDAGVVFYQMDFWSLWNLSIIGVGMAFVITRVIGLVKGEKSITELSFDILSLEALFLVPRIFSLVSLNSYFGSLIPVLKEMTKAFFRFLPVVVVLYIGFLTTFTMLARDRLSLSTMSHLLVKVFFGSSVLGLDTASELTDTLILDLTHLRLWLDVAYPTDHVLICNRIDRMFGLAPLAGALLQFPRSLFDVYHVTTDTDDDTMDDRLTFALITNTLILSSLISLMSMSLEGVMRHAREEYLFQLAIYVLESSNSRRLTYFMPPLNLIPLLCIRPMRLFLCAGTVRRVRIILLRATHLPFVALIWAYESKWRQSKRQNSQLPPISAHGQWTSANELTETRCRDPHHPSVVETNRLGLGIERTNVSVDHQAAPEPDMGQAGQVLQLVDLIDTVERLRAQVEAIAARQK</sequence>
<dbReference type="EMBL" id="JAPQKL010000008">
    <property type="protein sequence ID" value="KAJ5120909.1"/>
    <property type="molecule type" value="Genomic_DNA"/>
</dbReference>
<name>A0A9W9KV58_9EURO</name>
<dbReference type="RefSeq" id="XP_056517413.1">
    <property type="nucleotide sequence ID" value="XM_056671040.1"/>
</dbReference>
<dbReference type="PANTHER" id="PTHR35859:SF5">
    <property type="entry name" value="ION TRANSPORT DOMAIN-CONTAINING PROTEIN"/>
    <property type="match status" value="1"/>
</dbReference>
<dbReference type="AlphaFoldDB" id="A0A9W9KV58"/>
<keyword evidence="1" id="KW-1133">Transmembrane helix</keyword>
<dbReference type="Proteomes" id="UP001149079">
    <property type="component" value="Unassembled WGS sequence"/>
</dbReference>
<comment type="caution">
    <text evidence="3">The sequence shown here is derived from an EMBL/GenBank/DDBJ whole genome shotgun (WGS) entry which is preliminary data.</text>
</comment>
<feature type="domain" description="Calcium channel YVC1-like C-terminal transmembrane" evidence="2">
    <location>
        <begin position="283"/>
        <end position="447"/>
    </location>
</feature>
<organism evidence="3 4">
    <name type="scientific">Penicillium bovifimosum</name>
    <dbReference type="NCBI Taxonomy" id="126998"/>
    <lineage>
        <taxon>Eukaryota</taxon>
        <taxon>Fungi</taxon>
        <taxon>Dikarya</taxon>
        <taxon>Ascomycota</taxon>
        <taxon>Pezizomycotina</taxon>
        <taxon>Eurotiomycetes</taxon>
        <taxon>Eurotiomycetidae</taxon>
        <taxon>Eurotiales</taxon>
        <taxon>Aspergillaceae</taxon>
        <taxon>Penicillium</taxon>
    </lineage>
</organism>
<feature type="domain" description="Calcium channel YVC1-like C-terminal transmembrane" evidence="2">
    <location>
        <begin position="533"/>
        <end position="638"/>
    </location>
</feature>
<dbReference type="PANTHER" id="PTHR35859">
    <property type="entry name" value="NONSELECTIVE CATION CHANNEL PROTEIN"/>
    <property type="match status" value="1"/>
</dbReference>
<evidence type="ECO:0000313" key="3">
    <source>
        <dbReference type="EMBL" id="KAJ5120909.1"/>
    </source>
</evidence>
<keyword evidence="4" id="KW-1185">Reference proteome</keyword>
<keyword evidence="1" id="KW-0812">Transmembrane</keyword>
<feature type="transmembrane region" description="Helical" evidence="1">
    <location>
        <begin position="277"/>
        <end position="294"/>
    </location>
</feature>
<dbReference type="InterPro" id="IPR056336">
    <property type="entry name" value="YVC1_C"/>
</dbReference>
<reference evidence="3" key="1">
    <citation type="submission" date="2022-11" db="EMBL/GenBank/DDBJ databases">
        <authorList>
            <person name="Petersen C."/>
        </authorList>
    </citation>
    <scope>NUCLEOTIDE SEQUENCE</scope>
    <source>
        <strain evidence="3">IBT 22155</strain>
    </source>
</reference>
<dbReference type="OrthoDB" id="310870at2759"/>
<evidence type="ECO:0000259" key="2">
    <source>
        <dbReference type="Pfam" id="PF23317"/>
    </source>
</evidence>
<evidence type="ECO:0000256" key="1">
    <source>
        <dbReference type="SAM" id="Phobius"/>
    </source>
</evidence>
<keyword evidence="1" id="KW-0472">Membrane</keyword>
<feature type="transmembrane region" description="Helical" evidence="1">
    <location>
        <begin position="338"/>
        <end position="357"/>
    </location>
</feature>
<gene>
    <name evidence="3" type="ORF">N7515_010297</name>
</gene>
<reference evidence="3" key="2">
    <citation type="journal article" date="2023" name="IMA Fungus">
        <title>Comparative genomic study of the Penicillium genus elucidates a diverse pangenome and 15 lateral gene transfer events.</title>
        <authorList>
            <person name="Petersen C."/>
            <person name="Sorensen T."/>
            <person name="Nielsen M.R."/>
            <person name="Sondergaard T.E."/>
            <person name="Sorensen J.L."/>
            <person name="Fitzpatrick D.A."/>
            <person name="Frisvad J.C."/>
            <person name="Nielsen K.L."/>
        </authorList>
    </citation>
    <scope>NUCLEOTIDE SEQUENCE</scope>
    <source>
        <strain evidence="3">IBT 22155</strain>
    </source>
</reference>
<protein>
    <recommendedName>
        <fullName evidence="2">Calcium channel YVC1-like C-terminal transmembrane domain-containing protein</fullName>
    </recommendedName>
</protein>
<evidence type="ECO:0000313" key="4">
    <source>
        <dbReference type="Proteomes" id="UP001149079"/>
    </source>
</evidence>